<geneLocation type="plasmid" evidence="1 2">
    <name>pCRI9333.04</name>
</geneLocation>
<dbReference type="KEGG" id="cep:Cri9333_4885"/>
<organism evidence="1 2">
    <name type="scientific">Crinalium epipsammum PCC 9333</name>
    <dbReference type="NCBI Taxonomy" id="1173022"/>
    <lineage>
        <taxon>Bacteria</taxon>
        <taxon>Bacillati</taxon>
        <taxon>Cyanobacteriota</taxon>
        <taxon>Cyanophyceae</taxon>
        <taxon>Gomontiellales</taxon>
        <taxon>Gomontiellaceae</taxon>
        <taxon>Crinalium</taxon>
    </lineage>
</organism>
<dbReference type="OrthoDB" id="467913at2"/>
<dbReference type="AlphaFoldDB" id="K9W5M9"/>
<accession>K9W5M9</accession>
<dbReference type="EMBL" id="CP003624">
    <property type="protein sequence ID" value="AFZ15648.1"/>
    <property type="molecule type" value="Genomic_DNA"/>
</dbReference>
<protein>
    <recommendedName>
        <fullName evidence="3">Ribbon-helix-helix protein CopG domain-containing protein</fullName>
    </recommendedName>
</protein>
<dbReference type="HOGENOM" id="CLU_2648392_0_0_3"/>
<dbReference type="eggNOG" id="ENOG5033HIP">
    <property type="taxonomic scope" value="Bacteria"/>
</dbReference>
<dbReference type="Proteomes" id="UP000010472">
    <property type="component" value="Plasmid pCRI9333.04"/>
</dbReference>
<gene>
    <name evidence="1" type="ORF">Cri9333_4885</name>
</gene>
<sequence length="76" mass="8522">MSKKGHKNTKGQPEMWDELKGRYTLTVTPTGIKGIDAIAERLGVSRSELVERIGRGIIPLKLDDLQEFDLVERKSA</sequence>
<reference evidence="1 2" key="1">
    <citation type="submission" date="2012-06" db="EMBL/GenBank/DDBJ databases">
        <title>Finished plasmid 4 of genome of Crinalium epipsammum PCC 9333.</title>
        <authorList>
            <consortium name="US DOE Joint Genome Institute"/>
            <person name="Gugger M."/>
            <person name="Coursin T."/>
            <person name="Rippka R."/>
            <person name="Tandeau De Marsac N."/>
            <person name="Huntemann M."/>
            <person name="Wei C.-L."/>
            <person name="Han J."/>
            <person name="Detter J.C."/>
            <person name="Han C."/>
            <person name="Tapia R."/>
            <person name="Davenport K."/>
            <person name="Daligault H."/>
            <person name="Erkkila T."/>
            <person name="Gu W."/>
            <person name="Munk A.C.C."/>
            <person name="Teshima H."/>
            <person name="Xu Y."/>
            <person name="Chain P."/>
            <person name="Chen A."/>
            <person name="Krypides N."/>
            <person name="Mavromatis K."/>
            <person name="Markowitz V."/>
            <person name="Szeto E."/>
            <person name="Ivanova N."/>
            <person name="Mikhailova N."/>
            <person name="Ovchinnikova G."/>
            <person name="Pagani I."/>
            <person name="Pati A."/>
            <person name="Goodwin L."/>
            <person name="Peters L."/>
            <person name="Pitluck S."/>
            <person name="Woyke T."/>
            <person name="Kerfeld C."/>
        </authorList>
    </citation>
    <scope>NUCLEOTIDE SEQUENCE [LARGE SCALE GENOMIC DNA]</scope>
    <source>
        <strain evidence="1 2">PCC 9333</strain>
        <plasmid evidence="2">Plasmid pCRI9333.04</plasmid>
    </source>
</reference>
<keyword evidence="1" id="KW-0614">Plasmid</keyword>
<evidence type="ECO:0008006" key="3">
    <source>
        <dbReference type="Google" id="ProtNLM"/>
    </source>
</evidence>
<proteinExistence type="predicted"/>
<evidence type="ECO:0000313" key="1">
    <source>
        <dbReference type="EMBL" id="AFZ15648.1"/>
    </source>
</evidence>
<dbReference type="RefSeq" id="WP_015180028.1">
    <property type="nucleotide sequence ID" value="NC_019735.1"/>
</dbReference>
<evidence type="ECO:0000313" key="2">
    <source>
        <dbReference type="Proteomes" id="UP000010472"/>
    </source>
</evidence>
<keyword evidence="2" id="KW-1185">Reference proteome</keyword>
<name>K9W5M9_9CYAN</name>